<reference evidence="5 6" key="1">
    <citation type="submission" date="2017-09" db="EMBL/GenBank/DDBJ databases">
        <title>Depth-based differentiation of microbial function through sediment-hosted aquifers and enrichment of novel symbionts in the deep terrestrial subsurface.</title>
        <authorList>
            <person name="Probst A.J."/>
            <person name="Ladd B."/>
            <person name="Jarett J.K."/>
            <person name="Geller-Mcgrath D.E."/>
            <person name="Sieber C.M."/>
            <person name="Emerson J.B."/>
            <person name="Anantharaman K."/>
            <person name="Thomas B.C."/>
            <person name="Malmstrom R."/>
            <person name="Stieglmeier M."/>
            <person name="Klingl A."/>
            <person name="Woyke T."/>
            <person name="Ryan C.M."/>
            <person name="Banfield J.F."/>
        </authorList>
    </citation>
    <scope>NUCLEOTIDE SEQUENCE [LARGE SCALE GENOMIC DNA]</scope>
    <source>
        <strain evidence="5">CG11_big_fil_rev_8_21_14_0_20_42_13</strain>
    </source>
</reference>
<evidence type="ECO:0000256" key="1">
    <source>
        <dbReference type="ARBA" id="ARBA00011888"/>
    </source>
</evidence>
<protein>
    <recommendedName>
        <fullName evidence="2">Uridine phosphorylase</fullName>
        <ecNumber evidence="1">2.4.2.3</ecNumber>
    </recommendedName>
</protein>
<accession>A0A2H0LXW5</accession>
<dbReference type="EMBL" id="PCWA01000064">
    <property type="protein sequence ID" value="PIQ89202.1"/>
    <property type="molecule type" value="Genomic_DNA"/>
</dbReference>
<dbReference type="InterPro" id="IPR035994">
    <property type="entry name" value="Nucleoside_phosphorylase_sf"/>
</dbReference>
<dbReference type="AlphaFoldDB" id="A0A2H0LXW5"/>
<proteinExistence type="predicted"/>
<evidence type="ECO:0000313" key="5">
    <source>
        <dbReference type="EMBL" id="PIQ89202.1"/>
    </source>
</evidence>
<dbReference type="GO" id="GO:0004850">
    <property type="term" value="F:uridine phosphorylase activity"/>
    <property type="evidence" value="ECO:0007669"/>
    <property type="project" value="UniProtKB-EC"/>
</dbReference>
<evidence type="ECO:0000313" key="6">
    <source>
        <dbReference type="Proteomes" id="UP000229641"/>
    </source>
</evidence>
<dbReference type="Gene3D" id="3.40.50.1580">
    <property type="entry name" value="Nucleoside phosphorylase domain"/>
    <property type="match status" value="1"/>
</dbReference>
<dbReference type="EC" id="2.4.2.3" evidence="1"/>
<dbReference type="Proteomes" id="UP000229641">
    <property type="component" value="Unassembled WGS sequence"/>
</dbReference>
<dbReference type="SUPFAM" id="SSF53167">
    <property type="entry name" value="Purine and uridine phosphorylases"/>
    <property type="match status" value="1"/>
</dbReference>
<feature type="domain" description="Nucleoside phosphorylase" evidence="4">
    <location>
        <begin position="31"/>
        <end position="242"/>
    </location>
</feature>
<comment type="catalytic activity">
    <reaction evidence="3">
        <text>uridine + phosphate = alpha-D-ribose 1-phosphate + uracil</text>
        <dbReference type="Rhea" id="RHEA:24388"/>
        <dbReference type="ChEBI" id="CHEBI:16704"/>
        <dbReference type="ChEBI" id="CHEBI:17568"/>
        <dbReference type="ChEBI" id="CHEBI:43474"/>
        <dbReference type="ChEBI" id="CHEBI:57720"/>
        <dbReference type="EC" id="2.4.2.3"/>
    </reaction>
</comment>
<dbReference type="PANTHER" id="PTHR43691">
    <property type="entry name" value="URIDINE PHOSPHORYLASE"/>
    <property type="match status" value="1"/>
</dbReference>
<dbReference type="InterPro" id="IPR000845">
    <property type="entry name" value="Nucleoside_phosphorylase_d"/>
</dbReference>
<sequence length="252" mass="27276">MKMKKDIHMTAKDLLGMLQIKPGDFGNYAIVPGPADRRDAVLKYVQNPVRNFSFMEYTFYSGEFNGTKITVGNGGRYSSDSAISAEILSNGGVKNLIRAGSCGALKEDIQVGDIIIATGAIRGDGVTPYYVKDDFKTTADEKLNAALAQACKKLGLRLHQGPVWTTDALLRETREIVEKYASLGAIAVDMVSSSFLTIAQLNNCKAASIMAVSDNVITGEMGFTNINYYEAEQNIIKVALEAIKILETAPDS</sequence>
<organism evidence="5 6">
    <name type="scientific">Candidatus Ghiorseimicrobium undicola</name>
    <dbReference type="NCBI Taxonomy" id="1974746"/>
    <lineage>
        <taxon>Bacteria</taxon>
        <taxon>Pseudomonadati</taxon>
        <taxon>Candidatus Omnitrophota</taxon>
        <taxon>Candidatus Ghiorseimicrobium</taxon>
    </lineage>
</organism>
<evidence type="ECO:0000259" key="4">
    <source>
        <dbReference type="Pfam" id="PF01048"/>
    </source>
</evidence>
<evidence type="ECO:0000256" key="3">
    <source>
        <dbReference type="ARBA" id="ARBA00048447"/>
    </source>
</evidence>
<dbReference type="Pfam" id="PF01048">
    <property type="entry name" value="PNP_UDP_1"/>
    <property type="match status" value="1"/>
</dbReference>
<dbReference type="GO" id="GO:0009116">
    <property type="term" value="P:nucleoside metabolic process"/>
    <property type="evidence" value="ECO:0007669"/>
    <property type="project" value="InterPro"/>
</dbReference>
<dbReference type="PANTHER" id="PTHR43691:SF11">
    <property type="entry name" value="FI09636P-RELATED"/>
    <property type="match status" value="1"/>
</dbReference>
<evidence type="ECO:0000256" key="2">
    <source>
        <dbReference type="ARBA" id="ARBA00021980"/>
    </source>
</evidence>
<dbReference type="CDD" id="cd09005">
    <property type="entry name" value="NP-I"/>
    <property type="match status" value="1"/>
</dbReference>
<name>A0A2H0LXW5_9BACT</name>
<gene>
    <name evidence="5" type="ORF">COV72_04165</name>
</gene>
<comment type="caution">
    <text evidence="5">The sequence shown here is derived from an EMBL/GenBank/DDBJ whole genome shotgun (WGS) entry which is preliminary data.</text>
</comment>
<dbReference type="GO" id="GO:0005829">
    <property type="term" value="C:cytosol"/>
    <property type="evidence" value="ECO:0007669"/>
    <property type="project" value="TreeGrafter"/>
</dbReference>